<comment type="similarity">
    <text evidence="1">Belongs to the short-chain dehydrogenases/reductases (SDR) family.</text>
</comment>
<dbReference type="Pfam" id="PF00106">
    <property type="entry name" value="adh_short"/>
    <property type="match status" value="1"/>
</dbReference>
<proteinExistence type="inferred from homology"/>
<keyword evidence="4" id="KW-1185">Reference proteome</keyword>
<organism evidence="3 4">
    <name type="scientific">Olsenella porci</name>
    <dbReference type="NCBI Taxonomy" id="2652279"/>
    <lineage>
        <taxon>Bacteria</taxon>
        <taxon>Bacillati</taxon>
        <taxon>Actinomycetota</taxon>
        <taxon>Coriobacteriia</taxon>
        <taxon>Coriobacteriales</taxon>
        <taxon>Atopobiaceae</taxon>
        <taxon>Olsenella</taxon>
    </lineage>
</organism>
<name>A0A6N7XTJ7_9ACTN</name>
<evidence type="ECO:0000313" key="4">
    <source>
        <dbReference type="Proteomes" id="UP000469325"/>
    </source>
</evidence>
<dbReference type="SUPFAM" id="SSF51735">
    <property type="entry name" value="NAD(P)-binding Rossmann-fold domains"/>
    <property type="match status" value="1"/>
</dbReference>
<dbReference type="InterPro" id="IPR036291">
    <property type="entry name" value="NAD(P)-bd_dom_sf"/>
</dbReference>
<dbReference type="AlphaFoldDB" id="A0A6N7XTJ7"/>
<dbReference type="InterPro" id="IPR002347">
    <property type="entry name" value="SDR_fam"/>
</dbReference>
<sequence>MGHPCALEYLGHAEVLVPSHALNAQAVLPKDPFDRGAKASIGILANHVFRLFVEGRHPLVPADGLTLVPHVEIEQVGVEAVLGAIAEGIGESTAKVFAAQGLKVVLVGRRADRGEAIAEEIRQEGGEALFCKTDVTSEEDVAQLMQTALDAYGSLDVLVNYVTGAVIPVDAAMSSGNYLEVPWKEPDSRS</sequence>
<evidence type="ECO:0000256" key="1">
    <source>
        <dbReference type="ARBA" id="ARBA00006484"/>
    </source>
</evidence>
<keyword evidence="2" id="KW-0560">Oxidoreductase</keyword>
<protein>
    <submittedName>
        <fullName evidence="3">SDR family oxidoreductase</fullName>
    </submittedName>
</protein>
<dbReference type="CDD" id="cd05233">
    <property type="entry name" value="SDR_c"/>
    <property type="match status" value="1"/>
</dbReference>
<evidence type="ECO:0000256" key="2">
    <source>
        <dbReference type="ARBA" id="ARBA00023002"/>
    </source>
</evidence>
<dbReference type="Gene3D" id="3.40.50.720">
    <property type="entry name" value="NAD(P)-binding Rossmann-like Domain"/>
    <property type="match status" value="1"/>
</dbReference>
<dbReference type="PANTHER" id="PTHR43669">
    <property type="entry name" value="5-KETO-D-GLUCONATE 5-REDUCTASE"/>
    <property type="match status" value="1"/>
</dbReference>
<dbReference type="EMBL" id="VUNC01000009">
    <property type="protein sequence ID" value="MST73376.1"/>
    <property type="molecule type" value="Genomic_DNA"/>
</dbReference>
<evidence type="ECO:0000313" key="3">
    <source>
        <dbReference type="EMBL" id="MST73376.1"/>
    </source>
</evidence>
<reference evidence="3 4" key="1">
    <citation type="submission" date="2019-08" db="EMBL/GenBank/DDBJ databases">
        <title>In-depth cultivation of the pig gut microbiome towards novel bacterial diversity and tailored functional studies.</title>
        <authorList>
            <person name="Wylensek D."/>
            <person name="Hitch T.C.A."/>
            <person name="Clavel T."/>
        </authorList>
    </citation>
    <scope>NUCLEOTIDE SEQUENCE [LARGE SCALE GENOMIC DNA]</scope>
    <source>
        <strain evidence="3 4">CA-Schmier-601-WT-1</strain>
    </source>
</reference>
<accession>A0A6N7XTJ7</accession>
<dbReference type="Proteomes" id="UP000469325">
    <property type="component" value="Unassembled WGS sequence"/>
</dbReference>
<comment type="caution">
    <text evidence="3">The sequence shown here is derived from an EMBL/GenBank/DDBJ whole genome shotgun (WGS) entry which is preliminary data.</text>
</comment>
<gene>
    <name evidence="3" type="ORF">FYJ68_09725</name>
</gene>
<dbReference type="GO" id="GO:0016491">
    <property type="term" value="F:oxidoreductase activity"/>
    <property type="evidence" value="ECO:0007669"/>
    <property type="project" value="UniProtKB-KW"/>
</dbReference>
<dbReference type="PANTHER" id="PTHR43669:SF3">
    <property type="entry name" value="ALCOHOL DEHYDROGENASE, PUTATIVE (AFU_ORTHOLOGUE AFUA_3G03445)-RELATED"/>
    <property type="match status" value="1"/>
</dbReference>